<evidence type="ECO:0000313" key="5">
    <source>
        <dbReference type="Proteomes" id="UP000285301"/>
    </source>
</evidence>
<gene>
    <name evidence="3" type="ORF">B4U79_01118</name>
    <name evidence="2" type="ORF">B4U79_03116</name>
    <name evidence="4" type="ORF">B4U79_04347</name>
</gene>
<feature type="domain" description="MOSC" evidence="1">
    <location>
        <begin position="33"/>
        <end position="193"/>
    </location>
</feature>
<dbReference type="EMBL" id="NCKU01001404">
    <property type="protein sequence ID" value="RWS12173.1"/>
    <property type="molecule type" value="Genomic_DNA"/>
</dbReference>
<dbReference type="GO" id="GO:0030151">
    <property type="term" value="F:molybdenum ion binding"/>
    <property type="evidence" value="ECO:0007669"/>
    <property type="project" value="InterPro"/>
</dbReference>
<dbReference type="Pfam" id="PF03473">
    <property type="entry name" value="MOSC"/>
    <property type="match status" value="1"/>
</dbReference>
<evidence type="ECO:0000313" key="3">
    <source>
        <dbReference type="EMBL" id="RWS12135.1"/>
    </source>
</evidence>
<dbReference type="PROSITE" id="PS51340">
    <property type="entry name" value="MOSC"/>
    <property type="match status" value="1"/>
</dbReference>
<dbReference type="STRING" id="1965070.A0A3S3NZF4"/>
<name>A0A3S3NZF4_9ACAR</name>
<proteinExistence type="predicted"/>
<dbReference type="SUPFAM" id="SSF141673">
    <property type="entry name" value="MOSC N-terminal domain-like"/>
    <property type="match status" value="1"/>
</dbReference>
<dbReference type="OrthoDB" id="6479793at2759"/>
<dbReference type="GO" id="GO:0043546">
    <property type="term" value="F:molybdopterin cofactor binding"/>
    <property type="evidence" value="ECO:0007669"/>
    <property type="project" value="TreeGrafter"/>
</dbReference>
<dbReference type="InterPro" id="IPR005302">
    <property type="entry name" value="MoCF_Sase_C"/>
</dbReference>
<keyword evidence="5" id="KW-1185">Reference proteome</keyword>
<reference evidence="4" key="2">
    <citation type="submission" date="2018-11" db="EMBL/GenBank/DDBJ databases">
        <title>Trombidioid mite genomics.</title>
        <authorList>
            <person name="Dong X."/>
        </authorList>
    </citation>
    <scope>NUCLEOTIDE SEQUENCE</scope>
    <source>
        <strain evidence="4">UoL-WK</strain>
    </source>
</reference>
<reference evidence="4 5" key="1">
    <citation type="journal article" date="2018" name="Gigascience">
        <title>Genomes of trombidid mites reveal novel predicted allergens and laterally-transferred genes associated with secondary metabolism.</title>
        <authorList>
            <person name="Dong X."/>
            <person name="Chaisiri K."/>
            <person name="Xia D."/>
            <person name="Armstrong S.D."/>
            <person name="Fang Y."/>
            <person name="Donnelly M.J."/>
            <person name="Kadowaki T."/>
            <person name="McGarry J.W."/>
            <person name="Darby A.C."/>
            <person name="Makepeace B.L."/>
        </authorList>
    </citation>
    <scope>NUCLEOTIDE SEQUENCE [LARGE SCALE GENOMIC DNA]</scope>
    <source>
        <strain evidence="4">UoL-WK</strain>
    </source>
</reference>
<dbReference type="PANTHER" id="PTHR14237:SF19">
    <property type="entry name" value="MITOCHONDRIAL AMIDOXIME REDUCING COMPONENT 1"/>
    <property type="match status" value="1"/>
</dbReference>
<evidence type="ECO:0000313" key="4">
    <source>
        <dbReference type="EMBL" id="RWS12173.1"/>
    </source>
</evidence>
<dbReference type="SUPFAM" id="SSF50800">
    <property type="entry name" value="PK beta-barrel domain-like"/>
    <property type="match status" value="1"/>
</dbReference>
<dbReference type="Proteomes" id="UP000285301">
    <property type="component" value="Unassembled WGS sequence"/>
</dbReference>
<dbReference type="EMBL" id="NCKU01001456">
    <property type="protein sequence ID" value="RWS12068.1"/>
    <property type="molecule type" value="Genomic_DNA"/>
</dbReference>
<dbReference type="PANTHER" id="PTHR14237">
    <property type="entry name" value="MOLYBDOPTERIN COFACTOR SULFURASE MOSC"/>
    <property type="match status" value="1"/>
</dbReference>
<organism evidence="4 5">
    <name type="scientific">Dinothrombium tinctorium</name>
    <dbReference type="NCBI Taxonomy" id="1965070"/>
    <lineage>
        <taxon>Eukaryota</taxon>
        <taxon>Metazoa</taxon>
        <taxon>Ecdysozoa</taxon>
        <taxon>Arthropoda</taxon>
        <taxon>Chelicerata</taxon>
        <taxon>Arachnida</taxon>
        <taxon>Acari</taxon>
        <taxon>Acariformes</taxon>
        <taxon>Trombidiformes</taxon>
        <taxon>Prostigmata</taxon>
        <taxon>Anystina</taxon>
        <taxon>Parasitengona</taxon>
        <taxon>Trombidioidea</taxon>
        <taxon>Trombidiidae</taxon>
        <taxon>Dinothrombium</taxon>
    </lineage>
</organism>
<comment type="caution">
    <text evidence="4">The sequence shown here is derived from an EMBL/GenBank/DDBJ whole genome shotgun (WGS) entry which is preliminary data.</text>
</comment>
<dbReference type="AlphaFoldDB" id="A0A3S3NZF4"/>
<evidence type="ECO:0000313" key="2">
    <source>
        <dbReference type="EMBL" id="RWS12068.1"/>
    </source>
</evidence>
<accession>A0A3S3NZF4</accession>
<dbReference type="InterPro" id="IPR011037">
    <property type="entry name" value="Pyrv_Knase-like_insert_dom_sf"/>
</dbReference>
<dbReference type="GO" id="GO:0008940">
    <property type="term" value="F:nitrate reductase activity"/>
    <property type="evidence" value="ECO:0007669"/>
    <property type="project" value="TreeGrafter"/>
</dbReference>
<protein>
    <recommendedName>
        <fullName evidence="1">MOSC domain-containing protein</fullName>
    </recommendedName>
</protein>
<dbReference type="EMBL" id="NCKU01001422">
    <property type="protein sequence ID" value="RWS12135.1"/>
    <property type="molecule type" value="Genomic_DNA"/>
</dbReference>
<dbReference type="GO" id="GO:0030170">
    <property type="term" value="F:pyridoxal phosphate binding"/>
    <property type="evidence" value="ECO:0007669"/>
    <property type="project" value="InterPro"/>
</dbReference>
<sequence length="200" mass="22881">MIFRQWGQRMKGIDCGNEAAAWFEKVINKKGVRLLRHIPGLDFRPSFTVKGDKYLKTNEFPVIYHYSCACLLINHNSIRDLNKRLPERESVSYVNFRPNIVVEGEPYAEDEWGMLRIGELQLKKLKECERCVVTTIKPESGVTASEPLKTLKKYRIAKTKDAKTAFGNQPLFGMTYGVKAEGLISLSDCLYVTQTSQRIV</sequence>
<dbReference type="GO" id="GO:0042126">
    <property type="term" value="P:nitrate metabolic process"/>
    <property type="evidence" value="ECO:0007669"/>
    <property type="project" value="TreeGrafter"/>
</dbReference>
<dbReference type="GO" id="GO:0005743">
    <property type="term" value="C:mitochondrial inner membrane"/>
    <property type="evidence" value="ECO:0007669"/>
    <property type="project" value="TreeGrafter"/>
</dbReference>
<evidence type="ECO:0000259" key="1">
    <source>
        <dbReference type="PROSITE" id="PS51340"/>
    </source>
</evidence>